<evidence type="ECO:0000313" key="2">
    <source>
        <dbReference type="Proteomes" id="UP001623348"/>
    </source>
</evidence>
<evidence type="ECO:0000313" key="1">
    <source>
        <dbReference type="EMBL" id="GAB0179134.1"/>
    </source>
</evidence>
<dbReference type="AlphaFoldDB" id="A0ABC9W0I6"/>
<name>A0ABC9W0I6_GRUJA</name>
<organism evidence="1 2">
    <name type="scientific">Grus japonensis</name>
    <name type="common">Japanese crane</name>
    <name type="synonym">Red-crowned crane</name>
    <dbReference type="NCBI Taxonomy" id="30415"/>
    <lineage>
        <taxon>Eukaryota</taxon>
        <taxon>Metazoa</taxon>
        <taxon>Chordata</taxon>
        <taxon>Craniata</taxon>
        <taxon>Vertebrata</taxon>
        <taxon>Euteleostomi</taxon>
        <taxon>Archelosauria</taxon>
        <taxon>Archosauria</taxon>
        <taxon>Dinosauria</taxon>
        <taxon>Saurischia</taxon>
        <taxon>Theropoda</taxon>
        <taxon>Coelurosauria</taxon>
        <taxon>Aves</taxon>
        <taxon>Neognathae</taxon>
        <taxon>Neoaves</taxon>
        <taxon>Gruiformes</taxon>
        <taxon>Gruidae</taxon>
        <taxon>Grus</taxon>
    </lineage>
</organism>
<accession>A0ABC9W0I6</accession>
<reference evidence="1 2" key="1">
    <citation type="submission" date="2024-06" db="EMBL/GenBank/DDBJ databases">
        <title>The draft genome of Grus japonensis, version 3.</title>
        <authorList>
            <person name="Nabeshima K."/>
            <person name="Suzuki S."/>
            <person name="Onuma M."/>
        </authorList>
    </citation>
    <scope>NUCLEOTIDE SEQUENCE [LARGE SCALE GENOMIC DNA]</scope>
    <source>
        <strain evidence="1 2">451A</strain>
    </source>
</reference>
<comment type="caution">
    <text evidence="1">The sequence shown here is derived from an EMBL/GenBank/DDBJ whole genome shotgun (WGS) entry which is preliminary data.</text>
</comment>
<gene>
    <name evidence="1" type="ORF">GRJ2_000378700</name>
</gene>
<dbReference type="Proteomes" id="UP001623348">
    <property type="component" value="Unassembled WGS sequence"/>
</dbReference>
<keyword evidence="2" id="KW-1185">Reference proteome</keyword>
<proteinExistence type="predicted"/>
<protein>
    <submittedName>
        <fullName evidence="1">Uncharacterized protein</fullName>
    </submittedName>
</protein>
<sequence>MLQHLSVCLVVSSPKLNTALKVQPHQCRVQGNDHFPSAAGHTIPDTSQDAVGRLGHLGTLLAHIQLAVNQHPQVLFGQAAFQPLFPKSVALSGVVVTQVQDPVLSLVKPHKIDPSIQPIQIPLQSLPTLKQIDSPAQFGVICKLTEGSLNPLIQTVDKVIKQDWPQD</sequence>
<dbReference type="EMBL" id="BAAFJT010000001">
    <property type="protein sequence ID" value="GAB0179134.1"/>
    <property type="molecule type" value="Genomic_DNA"/>
</dbReference>